<dbReference type="Proteomes" id="UP000818603">
    <property type="component" value="Unassembled WGS sequence"/>
</dbReference>
<evidence type="ECO:0000313" key="4">
    <source>
        <dbReference type="EMBL" id="NHK29269.1"/>
    </source>
</evidence>
<dbReference type="NCBIfam" id="NF037970">
    <property type="entry name" value="vanZ_1"/>
    <property type="match status" value="1"/>
</dbReference>
<dbReference type="Pfam" id="PF04892">
    <property type="entry name" value="VanZ"/>
    <property type="match status" value="1"/>
</dbReference>
<dbReference type="AlphaFoldDB" id="A0A8J3EQ83"/>
<evidence type="ECO:0000313" key="6">
    <source>
        <dbReference type="Proteomes" id="UP000818603"/>
    </source>
</evidence>
<keyword evidence="1" id="KW-0472">Membrane</keyword>
<reference evidence="3" key="1">
    <citation type="journal article" date="2014" name="Int. J. Syst. Evol. Microbiol.">
        <title>Complete genome sequence of Corynebacterium casei LMG S-19264T (=DSM 44701T), isolated from a smear-ripened cheese.</title>
        <authorList>
            <consortium name="US DOE Joint Genome Institute (JGI-PGF)"/>
            <person name="Walter F."/>
            <person name="Albersmeier A."/>
            <person name="Kalinowski J."/>
            <person name="Ruckert C."/>
        </authorList>
    </citation>
    <scope>NUCLEOTIDE SEQUENCE</scope>
    <source>
        <strain evidence="3">CGMCC 1.14984</strain>
    </source>
</reference>
<evidence type="ECO:0000313" key="3">
    <source>
        <dbReference type="EMBL" id="GGI01289.1"/>
    </source>
</evidence>
<organism evidence="3 5">
    <name type="scientific">Aquisalinus luteolus</name>
    <dbReference type="NCBI Taxonomy" id="1566827"/>
    <lineage>
        <taxon>Bacteria</taxon>
        <taxon>Pseudomonadati</taxon>
        <taxon>Pseudomonadota</taxon>
        <taxon>Alphaproteobacteria</taxon>
        <taxon>Parvularculales</taxon>
        <taxon>Parvularculaceae</taxon>
        <taxon>Aquisalinus</taxon>
    </lineage>
</organism>
<evidence type="ECO:0000259" key="2">
    <source>
        <dbReference type="Pfam" id="PF04892"/>
    </source>
</evidence>
<dbReference type="EMBL" id="VCJR02000004">
    <property type="protein sequence ID" value="NHK29269.1"/>
    <property type="molecule type" value="Genomic_DNA"/>
</dbReference>
<dbReference type="InterPro" id="IPR006976">
    <property type="entry name" value="VanZ-like"/>
</dbReference>
<keyword evidence="1" id="KW-0812">Transmembrane</keyword>
<reference evidence="4 6" key="2">
    <citation type="submission" date="2020-02" db="EMBL/GenBank/DDBJ databases">
        <title>Genome sequence of Parvularcula flava strain NH6-79.</title>
        <authorList>
            <person name="Abdul Karim M.H."/>
            <person name="Lam M.Q."/>
            <person name="Chen S.J."/>
            <person name="Yahya A."/>
            <person name="Shahir S."/>
            <person name="Shamsir M.S."/>
            <person name="Chong C.S."/>
        </authorList>
    </citation>
    <scope>NUCLEOTIDE SEQUENCE [LARGE SCALE GENOMIC DNA]</scope>
    <source>
        <strain evidence="4 6">NH6-79</strain>
    </source>
</reference>
<proteinExistence type="predicted"/>
<sequence length="147" mass="15584">MIEFVRARWFVLTMRICFAVLLLIVTILSLIPNPDGVPGGPAFSRWLSGVLFGTEDHADKVSHFVAYGALGGTAILAALKPFGRALLLPVLLIAYSGLMEILQGMGGVREADMADMLANAAGVTAGMLVAAGTLALNDRMDRKAVIR</sequence>
<feature type="transmembrane region" description="Helical" evidence="1">
    <location>
        <begin position="117"/>
        <end position="137"/>
    </location>
</feature>
<name>A0A8J3EQ83_9PROT</name>
<dbReference type="EMBL" id="BMGZ01000004">
    <property type="protein sequence ID" value="GGI01289.1"/>
    <property type="molecule type" value="Genomic_DNA"/>
</dbReference>
<protein>
    <recommendedName>
        <fullName evidence="2">VanZ-like domain-containing protein</fullName>
    </recommendedName>
</protein>
<gene>
    <name evidence="4" type="ORF">FF098_015225</name>
    <name evidence="3" type="ORF">GCM10011355_31580</name>
</gene>
<feature type="domain" description="VanZ-like" evidence="2">
    <location>
        <begin position="56"/>
        <end position="130"/>
    </location>
</feature>
<comment type="caution">
    <text evidence="3">The sequence shown here is derived from an EMBL/GenBank/DDBJ whole genome shotgun (WGS) entry which is preliminary data.</text>
</comment>
<keyword evidence="1" id="KW-1133">Transmembrane helix</keyword>
<feature type="transmembrane region" description="Helical" evidence="1">
    <location>
        <begin position="61"/>
        <end position="79"/>
    </location>
</feature>
<evidence type="ECO:0000256" key="1">
    <source>
        <dbReference type="SAM" id="Phobius"/>
    </source>
</evidence>
<dbReference type="RefSeq" id="WP_155142152.1">
    <property type="nucleotide sequence ID" value="NZ_BMGZ01000004.1"/>
</dbReference>
<reference evidence="3" key="3">
    <citation type="submission" date="2020-09" db="EMBL/GenBank/DDBJ databases">
        <authorList>
            <person name="Sun Q."/>
            <person name="Zhou Y."/>
        </authorList>
    </citation>
    <scope>NUCLEOTIDE SEQUENCE</scope>
    <source>
        <strain evidence="3">CGMCC 1.14984</strain>
    </source>
</reference>
<dbReference type="Proteomes" id="UP000621856">
    <property type="component" value="Unassembled WGS sequence"/>
</dbReference>
<accession>A0A8J3EQ83</accession>
<feature type="transmembrane region" description="Helical" evidence="1">
    <location>
        <begin position="12"/>
        <end position="31"/>
    </location>
</feature>
<evidence type="ECO:0000313" key="5">
    <source>
        <dbReference type="Proteomes" id="UP000621856"/>
    </source>
</evidence>
<feature type="transmembrane region" description="Helical" evidence="1">
    <location>
        <begin position="86"/>
        <end position="105"/>
    </location>
</feature>
<keyword evidence="6" id="KW-1185">Reference proteome</keyword>